<feature type="domain" description="FHA" evidence="1">
    <location>
        <begin position="28"/>
        <end position="78"/>
    </location>
</feature>
<evidence type="ECO:0000313" key="2">
    <source>
        <dbReference type="EMBL" id="QIK37857.1"/>
    </source>
</evidence>
<evidence type="ECO:0000259" key="1">
    <source>
        <dbReference type="PROSITE" id="PS50006"/>
    </source>
</evidence>
<gene>
    <name evidence="2" type="ORF">GWK36_07510</name>
</gene>
<dbReference type="PROSITE" id="PS50006">
    <property type="entry name" value="FHA_DOMAIN"/>
    <property type="match status" value="1"/>
</dbReference>
<proteinExistence type="predicted"/>
<protein>
    <submittedName>
        <fullName evidence="2">FHA domain-containing protein</fullName>
    </submittedName>
</protein>
<name>A0A6G7VDJ0_9GAMM</name>
<accession>A0A6G7VDJ0</accession>
<sequence length="299" mass="32081">MEIMVCVIHRAGAVRPRALPFVVNETGIEIGRALSCDLCLEDTERVISHRHARIYEAEGRLWVTDLGRNGTLLNDRPLPLGQPVALKDRDVLTIGAYDIWIGLDSGLEGIDPPQPAVGPEATALVTSAQRVVCADQTQVLTESQTAVMGEVTQRLEGTGCTQPGPKTIPAEDKTVCLDWPTDPPLSGDPTAVLAQRTQVLSPPPPSAKGSTQIMAQPSEPGCSQALVPGKFVSDALIDAVIAELSTRLDPVRWEQRLVGHAGPDLSEEGQARCWQGFKAAYPGILLEIRAALVGQRGRR</sequence>
<evidence type="ECO:0000313" key="3">
    <source>
        <dbReference type="Proteomes" id="UP000502699"/>
    </source>
</evidence>
<dbReference type="SMART" id="SM00240">
    <property type="entry name" value="FHA"/>
    <property type="match status" value="1"/>
</dbReference>
<dbReference type="AlphaFoldDB" id="A0A6G7VDJ0"/>
<dbReference type="InterPro" id="IPR000253">
    <property type="entry name" value="FHA_dom"/>
</dbReference>
<keyword evidence="3" id="KW-1185">Reference proteome</keyword>
<dbReference type="CDD" id="cd00060">
    <property type="entry name" value="FHA"/>
    <property type="match status" value="1"/>
</dbReference>
<dbReference type="InterPro" id="IPR008984">
    <property type="entry name" value="SMAD_FHA_dom_sf"/>
</dbReference>
<organism evidence="2 3">
    <name type="scientific">Caldichromatium japonicum</name>
    <dbReference type="NCBI Taxonomy" id="2699430"/>
    <lineage>
        <taxon>Bacteria</taxon>
        <taxon>Pseudomonadati</taxon>
        <taxon>Pseudomonadota</taxon>
        <taxon>Gammaproteobacteria</taxon>
        <taxon>Chromatiales</taxon>
        <taxon>Chromatiaceae</taxon>
        <taxon>Caldichromatium</taxon>
    </lineage>
</organism>
<reference evidence="3" key="1">
    <citation type="submission" date="2020-01" db="EMBL/GenBank/DDBJ databases">
        <title>Caldichromatium gen. nov., sp. nov., a thermophilic purple sulfur bacterium member of the family Chromatiaceae isolated from Nakabusa hot spring, Japan.</title>
        <authorList>
            <person name="Saini M.K."/>
            <person name="Hanada S."/>
            <person name="Tank M."/>
        </authorList>
    </citation>
    <scope>NUCLEOTIDE SEQUENCE [LARGE SCALE GENOMIC DNA]</scope>
    <source>
        <strain evidence="3">No.7</strain>
    </source>
</reference>
<dbReference type="Pfam" id="PF00498">
    <property type="entry name" value="FHA"/>
    <property type="match status" value="1"/>
</dbReference>
<dbReference type="RefSeq" id="WP_166270620.1">
    <property type="nucleotide sequence ID" value="NZ_CP048029.1"/>
</dbReference>
<dbReference type="SUPFAM" id="SSF49879">
    <property type="entry name" value="SMAD/FHA domain"/>
    <property type="match status" value="1"/>
</dbReference>
<dbReference type="Gene3D" id="2.60.200.20">
    <property type="match status" value="1"/>
</dbReference>
<dbReference type="EMBL" id="CP048029">
    <property type="protein sequence ID" value="QIK37857.1"/>
    <property type="molecule type" value="Genomic_DNA"/>
</dbReference>
<dbReference type="KEGG" id="cjap:GWK36_07510"/>
<dbReference type="Proteomes" id="UP000502699">
    <property type="component" value="Chromosome"/>
</dbReference>